<dbReference type="AlphaFoldDB" id="A0A6I5ZV91"/>
<proteinExistence type="predicted"/>
<dbReference type="RefSeq" id="WP_156275929.1">
    <property type="nucleotide sequence ID" value="NZ_CP046244.1"/>
</dbReference>
<dbReference type="EMBL" id="CP046244">
    <property type="protein sequence ID" value="QGP94012.1"/>
    <property type="molecule type" value="Genomic_DNA"/>
</dbReference>
<evidence type="ECO:0008006" key="4">
    <source>
        <dbReference type="Google" id="ProtNLM"/>
    </source>
</evidence>
<evidence type="ECO:0000313" key="2">
    <source>
        <dbReference type="EMBL" id="QGP94012.1"/>
    </source>
</evidence>
<gene>
    <name evidence="2" type="ORF">MGLY_34370</name>
</gene>
<organism evidence="2 3">
    <name type="scientific">Neomoorella glycerini</name>
    <dbReference type="NCBI Taxonomy" id="55779"/>
    <lineage>
        <taxon>Bacteria</taxon>
        <taxon>Bacillati</taxon>
        <taxon>Bacillota</taxon>
        <taxon>Clostridia</taxon>
        <taxon>Neomoorellales</taxon>
        <taxon>Neomoorellaceae</taxon>
        <taxon>Neomoorella</taxon>
    </lineage>
</organism>
<keyword evidence="3" id="KW-1185">Reference proteome</keyword>
<sequence>MPEEARKEIAAGTDEIFYPRGFDPFNYLVQQLNNMDARWETRDNKYENRFTRIETEMGTLRQAIGILREEMHREFRSVQRWSFGTIAAVIVGFVGVIASLLAILARLP</sequence>
<accession>A0A6I5ZV91</accession>
<feature type="transmembrane region" description="Helical" evidence="1">
    <location>
        <begin position="81"/>
        <end position="105"/>
    </location>
</feature>
<protein>
    <recommendedName>
        <fullName evidence="4">DUF1640 domain-containing protein</fullName>
    </recommendedName>
</protein>
<evidence type="ECO:0000256" key="1">
    <source>
        <dbReference type="SAM" id="Phobius"/>
    </source>
</evidence>
<dbReference type="OrthoDB" id="1727230at2"/>
<keyword evidence="1" id="KW-0472">Membrane</keyword>
<keyword evidence="1" id="KW-0812">Transmembrane</keyword>
<reference evidence="2 3" key="1">
    <citation type="submission" date="2019-11" db="EMBL/GenBank/DDBJ databases">
        <title>Genome sequence of Moorella glycerini DSM11254.</title>
        <authorList>
            <person name="Poehlein A."/>
            <person name="Boeer T."/>
            <person name="Daniel R."/>
        </authorList>
    </citation>
    <scope>NUCLEOTIDE SEQUENCE [LARGE SCALE GENOMIC DNA]</scope>
    <source>
        <strain evidence="2 3">DSM 11254</strain>
    </source>
</reference>
<dbReference type="Proteomes" id="UP000425916">
    <property type="component" value="Chromosome"/>
</dbReference>
<name>A0A6I5ZV91_9FIRM</name>
<keyword evidence="1" id="KW-1133">Transmembrane helix</keyword>
<evidence type="ECO:0000313" key="3">
    <source>
        <dbReference type="Proteomes" id="UP000425916"/>
    </source>
</evidence>